<dbReference type="PANTHER" id="PTHR33112">
    <property type="entry name" value="DOMAIN PROTEIN, PUTATIVE-RELATED"/>
    <property type="match status" value="1"/>
</dbReference>
<dbReference type="EMBL" id="JH717898">
    <property type="protein sequence ID" value="EWZ43520.1"/>
    <property type="molecule type" value="Genomic_DNA"/>
</dbReference>
<dbReference type="Pfam" id="PF06985">
    <property type="entry name" value="HET"/>
    <property type="match status" value="1"/>
</dbReference>
<dbReference type="HOGENOM" id="CLU_002639_6_0_1"/>
<dbReference type="PANTHER" id="PTHR33112:SF16">
    <property type="entry name" value="HETEROKARYON INCOMPATIBILITY DOMAIN-CONTAINING PROTEIN"/>
    <property type="match status" value="1"/>
</dbReference>
<organism evidence="2">
    <name type="scientific">Fusarium oxysporum Fo47</name>
    <dbReference type="NCBI Taxonomy" id="660027"/>
    <lineage>
        <taxon>Eukaryota</taxon>
        <taxon>Fungi</taxon>
        <taxon>Dikarya</taxon>
        <taxon>Ascomycota</taxon>
        <taxon>Pezizomycotina</taxon>
        <taxon>Sordariomycetes</taxon>
        <taxon>Hypocreomycetidae</taxon>
        <taxon>Hypocreales</taxon>
        <taxon>Nectriaceae</taxon>
        <taxon>Fusarium</taxon>
        <taxon>Fusarium oxysporum species complex</taxon>
    </lineage>
</organism>
<evidence type="ECO:0000313" key="2">
    <source>
        <dbReference type="EMBL" id="EWZ43520.1"/>
    </source>
</evidence>
<protein>
    <recommendedName>
        <fullName evidence="1">Heterokaryon incompatibility domain-containing protein</fullName>
    </recommendedName>
</protein>
<dbReference type="InterPro" id="IPR010730">
    <property type="entry name" value="HET"/>
</dbReference>
<reference evidence="2" key="2">
    <citation type="submission" date="2012-06" db="EMBL/GenBank/DDBJ databases">
        <title>Annotation of the Genome Sequence of Fusarium oxysporum Fo47.</title>
        <authorList>
            <consortium name="The Broad Institute Genomics Platform"/>
            <person name="Ma L.-J."/>
            <person name="Corby-Kistler H."/>
            <person name="Broz K."/>
            <person name="Gale L.R."/>
            <person name="Jonkers W."/>
            <person name="O'Donnell K."/>
            <person name="Ploetz R."/>
            <person name="Steinberg C."/>
            <person name="Schwartz D.C."/>
            <person name="VanEtten H."/>
            <person name="Zhou S."/>
            <person name="Young S.K."/>
            <person name="Zeng Q."/>
            <person name="Gargeya S."/>
            <person name="Fitzgerald M."/>
            <person name="Abouelleil A."/>
            <person name="Alvarado L."/>
            <person name="Chapman S.B."/>
            <person name="Gainer-Dewar J."/>
            <person name="Goldberg J."/>
            <person name="Griggs A."/>
            <person name="Gujja S."/>
            <person name="Hansen M."/>
            <person name="Howarth C."/>
            <person name="Imamovic A."/>
            <person name="Ireland A."/>
            <person name="Larimer J."/>
            <person name="McCowan C."/>
            <person name="Murphy C."/>
            <person name="Pearson M."/>
            <person name="Poon T.W."/>
            <person name="Priest M."/>
            <person name="Roberts A."/>
            <person name="Saif S."/>
            <person name="Shea T."/>
            <person name="Sykes S."/>
            <person name="Wortman J."/>
            <person name="Nusbaum C."/>
            <person name="Birren B."/>
        </authorList>
    </citation>
    <scope>NUCLEOTIDE SEQUENCE</scope>
    <source>
        <strain evidence="2">Fo47</strain>
    </source>
</reference>
<proteinExistence type="predicted"/>
<evidence type="ECO:0000259" key="1">
    <source>
        <dbReference type="Pfam" id="PF06985"/>
    </source>
</evidence>
<dbReference type="VEuPathDB" id="FungiDB:FOZG_04615"/>
<name>W9KND2_FUSOX</name>
<accession>W9KND2</accession>
<sequence length="669" mass="75272">MSRSSRTVGDVCGVDNHKFWIKDVLRRPKVCDRCYRITADMKCLHQAMSREGFGMRVPLSELHRSAESSLCRLCSIFLCLALHSLLNESFFNWPVAKFLKVHKTAIAALHVRAVVQPVGLRKSFCDLQILLLYGGIVDAGIQARDAMDQHLRFMIYACPNDREATYIRSRECDHNVNSEAAYSKIRSWIADCDDRHSCCPRPVPMPLPTRVLDLNNPDSVKLHETQSERGQYAALSYCWGKKQPSKSLPSSSQDGSTNLQISSLPLTIQDAITVTRQIGLRYLWVDALCIIQDSNEDRDTEIARMAQYYQSASITIFAASASGSDQGFLASTASVRSREPDATSYQFQLSIALPDGTVGIVSAEYCIWDNGVSPEPLDHRAWAYQEHLLCRRALTYGTSTLTWRCGEGLQTWNSWLRRHQKEVTKLLPQGRSQYLYKKEWKDMIAIYNYRNLTFLEDKLPAISALASEVFRISVENGGEPGKYLAGVWENDLHNQLLWFTAPGESRDVRCIPYRAPSWSWASVECNVLFPDPGSGLDAVEIENPKSLQLEIIDCGVTPRCSLLPLGQVTAGRLRVRGCLVHGASIPDPESWLLGTFKGTKSDIVLKLDCYGVGDTATILKAQSCWWLQVQHHYGLVLEPVDGDIYRRVGCVVFQNWSEFSGKKQIIDLI</sequence>
<dbReference type="AlphaFoldDB" id="W9KND2"/>
<feature type="domain" description="Heterokaryon incompatibility" evidence="1">
    <location>
        <begin position="232"/>
        <end position="386"/>
    </location>
</feature>
<dbReference type="Proteomes" id="UP000030766">
    <property type="component" value="Unassembled WGS sequence"/>
</dbReference>
<gene>
    <name evidence="2" type="ORF">FOZG_04615</name>
</gene>
<reference evidence="2" key="1">
    <citation type="submission" date="2011-06" db="EMBL/GenBank/DDBJ databases">
        <title>The Genome Sequence of Fusarium oxysporum Fo47.</title>
        <authorList>
            <consortium name="The Broad Institute Genome Sequencing Platform"/>
            <person name="Ma L.-J."/>
            <person name="Gale L.R."/>
            <person name="Schwartz D.C."/>
            <person name="Zhou S."/>
            <person name="Corby-Kistler H."/>
            <person name="Young S.K."/>
            <person name="Zeng Q."/>
            <person name="Gargeya S."/>
            <person name="Fitzgerald M."/>
            <person name="Haas B."/>
            <person name="Abouelleil A."/>
            <person name="Alvarado L."/>
            <person name="Arachchi H.M."/>
            <person name="Berlin A."/>
            <person name="Brown A."/>
            <person name="Chapman S.B."/>
            <person name="Chen Z."/>
            <person name="Dunbar C."/>
            <person name="Freedman E."/>
            <person name="Gearin G."/>
            <person name="Gellesch M."/>
            <person name="Goldberg J."/>
            <person name="Griggs A."/>
            <person name="Gujja S."/>
            <person name="Heiman D."/>
            <person name="Howarth C."/>
            <person name="Larson L."/>
            <person name="Lui A."/>
            <person name="MacDonald P.J.P."/>
            <person name="Mehta T."/>
            <person name="Montmayeur A."/>
            <person name="Murphy C."/>
            <person name="Neiman D."/>
            <person name="Pearson M."/>
            <person name="Priest M."/>
            <person name="Roberts A."/>
            <person name="Saif S."/>
            <person name="Shea T."/>
            <person name="Shenoy N."/>
            <person name="Sisk P."/>
            <person name="Stolte C."/>
            <person name="Sykes S."/>
            <person name="Wortman J."/>
            <person name="Nusbaum C."/>
            <person name="Birren B."/>
        </authorList>
    </citation>
    <scope>NUCLEOTIDE SEQUENCE [LARGE SCALE GENOMIC DNA]</scope>
    <source>
        <strain evidence="2">Fo47</strain>
    </source>
</reference>